<organism evidence="2 3">
    <name type="scientific">Araneus ventricosus</name>
    <name type="common">Orbweaver spider</name>
    <name type="synonym">Epeira ventricosa</name>
    <dbReference type="NCBI Taxonomy" id="182803"/>
    <lineage>
        <taxon>Eukaryota</taxon>
        <taxon>Metazoa</taxon>
        <taxon>Ecdysozoa</taxon>
        <taxon>Arthropoda</taxon>
        <taxon>Chelicerata</taxon>
        <taxon>Arachnida</taxon>
        <taxon>Araneae</taxon>
        <taxon>Araneomorphae</taxon>
        <taxon>Entelegynae</taxon>
        <taxon>Araneoidea</taxon>
        <taxon>Araneidae</taxon>
        <taxon>Araneus</taxon>
    </lineage>
</organism>
<feature type="region of interest" description="Disordered" evidence="1">
    <location>
        <begin position="1"/>
        <end position="24"/>
    </location>
</feature>
<evidence type="ECO:0000313" key="2">
    <source>
        <dbReference type="EMBL" id="GBL74357.1"/>
    </source>
</evidence>
<sequence>MQLCMRPFSPGGSDVETHGGTMKREGTQLTSCGLVLNFRRSNLRHFKRTDQIGSNREFVFGASGQKKALDNRQQSWMEKMYSPRRDDFWLEDILWGKINRS</sequence>
<gene>
    <name evidence="2" type="ORF">AVEN_235333_1</name>
</gene>
<keyword evidence="3" id="KW-1185">Reference proteome</keyword>
<evidence type="ECO:0000256" key="1">
    <source>
        <dbReference type="SAM" id="MobiDB-lite"/>
    </source>
</evidence>
<reference evidence="2 3" key="1">
    <citation type="journal article" date="2019" name="Sci. Rep.">
        <title>Orb-weaving spider Araneus ventricosus genome elucidates the spidroin gene catalogue.</title>
        <authorList>
            <person name="Kono N."/>
            <person name="Nakamura H."/>
            <person name="Ohtoshi R."/>
            <person name="Moran D.A.P."/>
            <person name="Shinohara A."/>
            <person name="Yoshida Y."/>
            <person name="Fujiwara M."/>
            <person name="Mori M."/>
            <person name="Tomita M."/>
            <person name="Arakawa K."/>
        </authorList>
    </citation>
    <scope>NUCLEOTIDE SEQUENCE [LARGE SCALE GENOMIC DNA]</scope>
</reference>
<name>A0A4Y2A488_ARAVE</name>
<dbReference type="AlphaFoldDB" id="A0A4Y2A488"/>
<comment type="caution">
    <text evidence="2">The sequence shown here is derived from an EMBL/GenBank/DDBJ whole genome shotgun (WGS) entry which is preliminary data.</text>
</comment>
<proteinExistence type="predicted"/>
<dbReference type="EMBL" id="BGPR01000005">
    <property type="protein sequence ID" value="GBL74357.1"/>
    <property type="molecule type" value="Genomic_DNA"/>
</dbReference>
<evidence type="ECO:0000313" key="3">
    <source>
        <dbReference type="Proteomes" id="UP000499080"/>
    </source>
</evidence>
<accession>A0A4Y2A488</accession>
<protein>
    <submittedName>
        <fullName evidence="2">Uncharacterized protein</fullName>
    </submittedName>
</protein>
<dbReference type="Proteomes" id="UP000499080">
    <property type="component" value="Unassembled WGS sequence"/>
</dbReference>